<dbReference type="OrthoDB" id="9066401at2"/>
<evidence type="ECO:0000313" key="13">
    <source>
        <dbReference type="EMBL" id="SDS77204.1"/>
    </source>
</evidence>
<reference evidence="13 14" key="1">
    <citation type="submission" date="2016-10" db="EMBL/GenBank/DDBJ databases">
        <authorList>
            <person name="de Groot N.N."/>
        </authorList>
    </citation>
    <scope>NUCLEOTIDE SEQUENCE [LARGE SCALE GENOMIC DNA]</scope>
    <source>
        <strain evidence="13 14">DSM 21800</strain>
    </source>
</reference>
<dbReference type="GO" id="GO:0005886">
    <property type="term" value="C:plasma membrane"/>
    <property type="evidence" value="ECO:0007669"/>
    <property type="project" value="UniProtKB-SubCell"/>
</dbReference>
<proteinExistence type="inferred from homology"/>
<dbReference type="Pfam" id="PF07690">
    <property type="entry name" value="MFS_1"/>
    <property type="match status" value="1"/>
</dbReference>
<dbReference type="PROSITE" id="PS50850">
    <property type="entry name" value="MFS"/>
    <property type="match status" value="1"/>
</dbReference>
<keyword evidence="4" id="KW-1003">Cell membrane</keyword>
<dbReference type="EMBL" id="LT629772">
    <property type="protein sequence ID" value="SDS77204.1"/>
    <property type="molecule type" value="Genomic_DNA"/>
</dbReference>
<comment type="similarity">
    <text evidence="2">Belongs to the major facilitator superfamily. Metabolite:H+ Symporter (MHS) family (TC 2.A.1.6) family.</text>
</comment>
<evidence type="ECO:0000256" key="3">
    <source>
        <dbReference type="ARBA" id="ARBA00022448"/>
    </source>
</evidence>
<feature type="transmembrane region" description="Helical" evidence="11">
    <location>
        <begin position="399"/>
        <end position="419"/>
    </location>
</feature>
<protein>
    <recommendedName>
        <fullName evidence="10">Putative proline/betaine transporter</fullName>
    </recommendedName>
</protein>
<feature type="transmembrane region" description="Helical" evidence="11">
    <location>
        <begin position="280"/>
        <end position="299"/>
    </location>
</feature>
<dbReference type="GO" id="GO:0015293">
    <property type="term" value="F:symporter activity"/>
    <property type="evidence" value="ECO:0007669"/>
    <property type="project" value="UniProtKB-KW"/>
</dbReference>
<feature type="transmembrane region" description="Helical" evidence="11">
    <location>
        <begin position="90"/>
        <end position="108"/>
    </location>
</feature>
<keyword evidence="3" id="KW-0813">Transport</keyword>
<evidence type="ECO:0000256" key="5">
    <source>
        <dbReference type="ARBA" id="ARBA00022692"/>
    </source>
</evidence>
<organism evidence="13 14">
    <name type="scientific">Microlunatus soli</name>
    <dbReference type="NCBI Taxonomy" id="630515"/>
    <lineage>
        <taxon>Bacteria</taxon>
        <taxon>Bacillati</taxon>
        <taxon>Actinomycetota</taxon>
        <taxon>Actinomycetes</taxon>
        <taxon>Propionibacteriales</taxon>
        <taxon>Propionibacteriaceae</taxon>
        <taxon>Microlunatus</taxon>
    </lineage>
</organism>
<gene>
    <name evidence="13" type="ORF">SAMN04489812_2977</name>
</gene>
<comment type="function">
    <text evidence="9">May be a proton symporter involved in the uptake of osmolytes such as proline and glycine betaine.</text>
</comment>
<sequence length="440" mass="46542">MSPQQAGTSTRSQLSKIALGSVVGTAIEWYDFFLYGTVSALVLGQQFFPEFSPAAGTIAAFGTFAAGYVARPVGAVLFGHLGDRIGRKPILFITLLMMGIASTLIGLTPTYASIGIAAPVILVALRLVQGLGVGGEWGGAVLVAVEDAPRNRRALFGTLPQLGVPLGLLASTGVLGIVSRLPEDVFNSWGWRIPFLLSAVLVAIALIIRTRLPETNAFTQSRHKRQRLPLLAALRRYPRNLLTALGTRFATDITFNVANVFALSYATAHLGLSRQLMLDAITIASAVELLTLPIFGLLADRFGKRRIFLVGCVFVAAYGFMFFAMLNTGATGWVIVGYIGTLALSQACVYGVQASLFAELFPANIRYTGASLPYQFAGILTSAPTPLIAAALFNSSGSVWPIAVYIAVTAAISFVAAALMRTVSTTSDSVSPSPTGRRSA</sequence>
<feature type="transmembrane region" description="Helical" evidence="11">
    <location>
        <begin position="29"/>
        <end position="48"/>
    </location>
</feature>
<dbReference type="InterPro" id="IPR036259">
    <property type="entry name" value="MFS_trans_sf"/>
</dbReference>
<name>A0A1H1UXB1_9ACTN</name>
<dbReference type="InterPro" id="IPR020846">
    <property type="entry name" value="MFS_dom"/>
</dbReference>
<dbReference type="Gene3D" id="1.20.1250.20">
    <property type="entry name" value="MFS general substrate transporter like domains"/>
    <property type="match status" value="2"/>
</dbReference>
<evidence type="ECO:0000256" key="7">
    <source>
        <dbReference type="ARBA" id="ARBA00022989"/>
    </source>
</evidence>
<evidence type="ECO:0000256" key="6">
    <source>
        <dbReference type="ARBA" id="ARBA00022847"/>
    </source>
</evidence>
<feature type="transmembrane region" description="Helical" evidence="11">
    <location>
        <begin position="154"/>
        <end position="177"/>
    </location>
</feature>
<dbReference type="AlphaFoldDB" id="A0A1H1UXB1"/>
<keyword evidence="5 11" id="KW-0812">Transmembrane</keyword>
<evidence type="ECO:0000256" key="9">
    <source>
        <dbReference type="ARBA" id="ARBA00037295"/>
    </source>
</evidence>
<evidence type="ECO:0000256" key="4">
    <source>
        <dbReference type="ARBA" id="ARBA00022475"/>
    </source>
</evidence>
<dbReference type="SUPFAM" id="SSF103473">
    <property type="entry name" value="MFS general substrate transporter"/>
    <property type="match status" value="1"/>
</dbReference>
<dbReference type="InterPro" id="IPR011701">
    <property type="entry name" value="MFS"/>
</dbReference>
<evidence type="ECO:0000256" key="8">
    <source>
        <dbReference type="ARBA" id="ARBA00023136"/>
    </source>
</evidence>
<dbReference type="CDD" id="cd17369">
    <property type="entry name" value="MFS_ShiA_like"/>
    <property type="match status" value="1"/>
</dbReference>
<keyword evidence="7 11" id="KW-1133">Transmembrane helix</keyword>
<keyword evidence="8 11" id="KW-0472">Membrane</keyword>
<dbReference type="RefSeq" id="WP_157683477.1">
    <property type="nucleotide sequence ID" value="NZ_LT629772.1"/>
</dbReference>
<feature type="transmembrane region" description="Helical" evidence="11">
    <location>
        <begin position="54"/>
        <end position="78"/>
    </location>
</feature>
<feature type="transmembrane region" description="Helical" evidence="11">
    <location>
        <begin position="332"/>
        <end position="352"/>
    </location>
</feature>
<evidence type="ECO:0000256" key="1">
    <source>
        <dbReference type="ARBA" id="ARBA00004651"/>
    </source>
</evidence>
<feature type="transmembrane region" description="Helical" evidence="11">
    <location>
        <begin position="114"/>
        <end position="133"/>
    </location>
</feature>
<evidence type="ECO:0000313" key="14">
    <source>
        <dbReference type="Proteomes" id="UP000199103"/>
    </source>
</evidence>
<dbReference type="Proteomes" id="UP000199103">
    <property type="component" value="Chromosome I"/>
</dbReference>
<accession>A0A1H1UXB1</accession>
<feature type="transmembrane region" description="Helical" evidence="11">
    <location>
        <begin position="372"/>
        <end position="393"/>
    </location>
</feature>
<keyword evidence="6" id="KW-0769">Symport</keyword>
<evidence type="ECO:0000256" key="2">
    <source>
        <dbReference type="ARBA" id="ARBA00008240"/>
    </source>
</evidence>
<evidence type="ECO:0000256" key="11">
    <source>
        <dbReference type="SAM" id="Phobius"/>
    </source>
</evidence>
<evidence type="ECO:0000259" key="12">
    <source>
        <dbReference type="PROSITE" id="PS50850"/>
    </source>
</evidence>
<feature type="transmembrane region" description="Helical" evidence="11">
    <location>
        <begin position="189"/>
        <end position="208"/>
    </location>
</feature>
<feature type="domain" description="Major facilitator superfamily (MFS) profile" evidence="12">
    <location>
        <begin position="17"/>
        <end position="425"/>
    </location>
</feature>
<dbReference type="PANTHER" id="PTHR43045:SF1">
    <property type="entry name" value="SHIKIMATE TRANSPORTER"/>
    <property type="match status" value="1"/>
</dbReference>
<dbReference type="PANTHER" id="PTHR43045">
    <property type="entry name" value="SHIKIMATE TRANSPORTER"/>
    <property type="match status" value="1"/>
</dbReference>
<evidence type="ECO:0000256" key="10">
    <source>
        <dbReference type="ARBA" id="ARBA00039918"/>
    </source>
</evidence>
<comment type="subcellular location">
    <subcellularLocation>
        <location evidence="1">Cell membrane</location>
        <topology evidence="1">Multi-pass membrane protein</topology>
    </subcellularLocation>
</comment>
<dbReference type="FunFam" id="1.20.1250.20:FF:000001">
    <property type="entry name" value="Dicarboxylate MFS transporter"/>
    <property type="match status" value="1"/>
</dbReference>
<feature type="transmembrane region" description="Helical" evidence="11">
    <location>
        <begin position="249"/>
        <end position="268"/>
    </location>
</feature>
<keyword evidence="14" id="KW-1185">Reference proteome</keyword>
<feature type="transmembrane region" description="Helical" evidence="11">
    <location>
        <begin position="306"/>
        <end position="326"/>
    </location>
</feature>